<dbReference type="InterPro" id="IPR033130">
    <property type="entry name" value="RNase_T2_His_AS_2"/>
</dbReference>
<evidence type="ECO:0000313" key="5">
    <source>
        <dbReference type="Proteomes" id="UP001215827"/>
    </source>
</evidence>
<dbReference type="Gene3D" id="3.90.730.10">
    <property type="entry name" value="Ribonuclease T2-like"/>
    <property type="match status" value="1"/>
</dbReference>
<organism evidence="4 5">
    <name type="scientific">Altererythrobacter arenosus</name>
    <dbReference type="NCBI Taxonomy" id="3032592"/>
    <lineage>
        <taxon>Bacteria</taxon>
        <taxon>Pseudomonadati</taxon>
        <taxon>Pseudomonadota</taxon>
        <taxon>Alphaproteobacteria</taxon>
        <taxon>Sphingomonadales</taxon>
        <taxon>Erythrobacteraceae</taxon>
        <taxon>Altererythrobacter</taxon>
    </lineage>
</organism>
<evidence type="ECO:0000313" key="4">
    <source>
        <dbReference type="EMBL" id="WFL78589.1"/>
    </source>
</evidence>
<dbReference type="SUPFAM" id="SSF55895">
    <property type="entry name" value="Ribonuclease Rh-like"/>
    <property type="match status" value="1"/>
</dbReference>
<dbReference type="RefSeq" id="WP_278017279.1">
    <property type="nucleotide sequence ID" value="NZ_CP121106.1"/>
</dbReference>
<gene>
    <name evidence="4" type="ORF">P7228_05860</name>
</gene>
<dbReference type="InterPro" id="IPR018188">
    <property type="entry name" value="RNase_T2_His_AS_1"/>
</dbReference>
<name>A0ABY8G1Q3_9SPHN</name>
<dbReference type="InterPro" id="IPR036430">
    <property type="entry name" value="RNase_T2-like_sf"/>
</dbReference>
<accession>A0ABY8G1Q3</accession>
<dbReference type="PANTHER" id="PTHR11240:SF22">
    <property type="entry name" value="RIBONUCLEASE T2"/>
    <property type="match status" value="1"/>
</dbReference>
<evidence type="ECO:0000256" key="1">
    <source>
        <dbReference type="ARBA" id="ARBA00007469"/>
    </source>
</evidence>
<proteinExistence type="inferred from homology"/>
<dbReference type="EMBL" id="CP121106">
    <property type="protein sequence ID" value="WFL78589.1"/>
    <property type="molecule type" value="Genomic_DNA"/>
</dbReference>
<evidence type="ECO:0000256" key="3">
    <source>
        <dbReference type="SAM" id="SignalP"/>
    </source>
</evidence>
<sequence length="233" mass="25970">MIGRAAITLVAILLPAAASAQAYQCRMPRAVTPPTAERSGPVRQLPVTGYTMAISWSPEFCRGREGNRAQALQCSGRNGRFGFVLHGLWPEGGRTWPQWCPTTRRPTNAAIAGQLCRSPSAALVTHQWAKHGSCMVRRPDTYFRVSNILWDSYRLPDYDRISRRDDLTVGDIRGAFVEANPGWTAEAVGVHLNDRGWLKELKLCYSKRFRPAHCDKARFGAGDGVKAKIWRGF</sequence>
<evidence type="ECO:0000256" key="2">
    <source>
        <dbReference type="RuleBase" id="RU004328"/>
    </source>
</evidence>
<dbReference type="InterPro" id="IPR001568">
    <property type="entry name" value="RNase_T2-like"/>
</dbReference>
<keyword evidence="3" id="KW-0732">Signal</keyword>
<dbReference type="PROSITE" id="PS00530">
    <property type="entry name" value="RNASE_T2_1"/>
    <property type="match status" value="1"/>
</dbReference>
<protein>
    <submittedName>
        <fullName evidence="4">Ribonuclease T</fullName>
    </submittedName>
</protein>
<dbReference type="Proteomes" id="UP001215827">
    <property type="component" value="Chromosome"/>
</dbReference>
<dbReference type="Pfam" id="PF00445">
    <property type="entry name" value="Ribonuclease_T2"/>
    <property type="match status" value="1"/>
</dbReference>
<feature type="signal peptide" evidence="3">
    <location>
        <begin position="1"/>
        <end position="22"/>
    </location>
</feature>
<keyword evidence="5" id="KW-1185">Reference proteome</keyword>
<dbReference type="PANTHER" id="PTHR11240">
    <property type="entry name" value="RIBONUCLEASE T2"/>
    <property type="match status" value="1"/>
</dbReference>
<reference evidence="4 5" key="1">
    <citation type="submission" date="2023-03" db="EMBL/GenBank/DDBJ databases">
        <title>Altererythrobacter sp. CAU 1644 isolated from sand.</title>
        <authorList>
            <person name="Kim W."/>
        </authorList>
    </citation>
    <scope>NUCLEOTIDE SEQUENCE [LARGE SCALE GENOMIC DNA]</scope>
    <source>
        <strain evidence="4 5">CAU 1644</strain>
    </source>
</reference>
<dbReference type="PROSITE" id="PS00531">
    <property type="entry name" value="RNASE_T2_2"/>
    <property type="match status" value="1"/>
</dbReference>
<feature type="chain" id="PRO_5046762456" evidence="3">
    <location>
        <begin position="23"/>
        <end position="233"/>
    </location>
</feature>
<comment type="similarity">
    <text evidence="1 2">Belongs to the RNase T2 family.</text>
</comment>